<dbReference type="Gene3D" id="3.40.30.10">
    <property type="entry name" value="Glutaredoxin"/>
    <property type="match status" value="2"/>
</dbReference>
<dbReference type="Proteomes" id="UP000187406">
    <property type="component" value="Unassembled WGS sequence"/>
</dbReference>
<dbReference type="CDD" id="cd00238">
    <property type="entry name" value="ERp29c"/>
    <property type="match status" value="1"/>
</dbReference>
<dbReference type="SUPFAM" id="SSF47933">
    <property type="entry name" value="ERP29 C domain-like"/>
    <property type="match status" value="1"/>
</dbReference>
<dbReference type="InterPro" id="IPR013766">
    <property type="entry name" value="Thioredoxin_domain"/>
</dbReference>
<protein>
    <recommendedName>
        <fullName evidence="2">protein disulfide-isomerase</fullName>
        <ecNumber evidence="2">5.3.4.1</ecNumber>
    </recommendedName>
</protein>
<dbReference type="EC" id="5.3.4.1" evidence="2"/>
<dbReference type="InterPro" id="IPR036356">
    <property type="entry name" value="ERp29_C_sf"/>
</dbReference>
<dbReference type="InterPro" id="IPR051063">
    <property type="entry name" value="PDI"/>
</dbReference>
<evidence type="ECO:0000313" key="9">
    <source>
        <dbReference type="Proteomes" id="UP000187406"/>
    </source>
</evidence>
<dbReference type="EMBL" id="BDDD01001259">
    <property type="protein sequence ID" value="GAV74684.1"/>
    <property type="molecule type" value="Genomic_DNA"/>
</dbReference>
<keyword evidence="5" id="KW-0676">Redox-active center</keyword>
<evidence type="ECO:0000256" key="4">
    <source>
        <dbReference type="ARBA" id="ARBA00023235"/>
    </source>
</evidence>
<sequence>QVECDEQKSICSKYGVSGYPTIQWFPKGSLESKKYDGPRHAESLAEFLNSEGGTNVKIATAPSSVMVLTTDNSDEVVLDKNKDVLVEFYAPCDLYLLPSWLPTYEKVASAFKTEGDVVIANLDADKYKDVAEKASIQVHLLAKTILENPAGINIKINVVCAGIVASLDALVKEFVATSSEEKATVFSRIEEEVEKLEGSSKRYGKIYLKSTKNCLEKGSDYAKKEIERLKSILEKSISASKADEFTLKKNILSAF</sequence>
<feature type="non-terminal residue" evidence="8">
    <location>
        <position position="1"/>
    </location>
</feature>
<name>A0A1Q3C364_CEPFO</name>
<evidence type="ECO:0000256" key="2">
    <source>
        <dbReference type="ARBA" id="ARBA00012723"/>
    </source>
</evidence>
<evidence type="ECO:0000256" key="5">
    <source>
        <dbReference type="ARBA" id="ARBA00023284"/>
    </source>
</evidence>
<dbReference type="GO" id="GO:0006457">
    <property type="term" value="P:protein folding"/>
    <property type="evidence" value="ECO:0007669"/>
    <property type="project" value="TreeGrafter"/>
</dbReference>
<feature type="domain" description="Thioredoxin" evidence="6">
    <location>
        <begin position="1"/>
        <end position="49"/>
    </location>
</feature>
<feature type="domain" description="Endoplasmic reticulum resident protein 29 C-terminal" evidence="7">
    <location>
        <begin position="162"/>
        <end position="255"/>
    </location>
</feature>
<evidence type="ECO:0000256" key="1">
    <source>
        <dbReference type="ARBA" id="ARBA00001182"/>
    </source>
</evidence>
<dbReference type="GO" id="GO:0005783">
    <property type="term" value="C:endoplasmic reticulum"/>
    <property type="evidence" value="ECO:0007669"/>
    <property type="project" value="InterPro"/>
</dbReference>
<dbReference type="InParanoid" id="A0A1Q3C364"/>
<keyword evidence="3" id="KW-1015">Disulfide bond</keyword>
<dbReference type="InterPro" id="IPR011679">
    <property type="entry name" value="ERp29_C"/>
</dbReference>
<dbReference type="OrthoDB" id="10264505at2759"/>
<dbReference type="STRING" id="3775.A0A1Q3C364"/>
<evidence type="ECO:0000313" key="8">
    <source>
        <dbReference type="EMBL" id="GAV74684.1"/>
    </source>
</evidence>
<proteinExistence type="predicted"/>
<dbReference type="Pfam" id="PF00085">
    <property type="entry name" value="Thioredoxin"/>
    <property type="match status" value="2"/>
</dbReference>
<dbReference type="PANTHER" id="PTHR45672:SF19">
    <property type="entry name" value="PROTEIN DISULFIDE-ISOMERASE LIKE 2-1"/>
    <property type="match status" value="1"/>
</dbReference>
<dbReference type="Gene3D" id="1.20.1150.12">
    <property type="entry name" value="Endoplasmic reticulum resident protein 29, C-terminal domain"/>
    <property type="match status" value="1"/>
</dbReference>
<evidence type="ECO:0000259" key="7">
    <source>
        <dbReference type="Pfam" id="PF07749"/>
    </source>
</evidence>
<dbReference type="AlphaFoldDB" id="A0A1Q3C364"/>
<dbReference type="Pfam" id="PF07749">
    <property type="entry name" value="ERp29"/>
    <property type="match status" value="1"/>
</dbReference>
<dbReference type="InterPro" id="IPR036249">
    <property type="entry name" value="Thioredoxin-like_sf"/>
</dbReference>
<comment type="caution">
    <text evidence="8">The sequence shown here is derived from an EMBL/GenBank/DDBJ whole genome shotgun (WGS) entry which is preliminary data.</text>
</comment>
<evidence type="ECO:0000256" key="3">
    <source>
        <dbReference type="ARBA" id="ARBA00023157"/>
    </source>
</evidence>
<organism evidence="8 9">
    <name type="scientific">Cephalotus follicularis</name>
    <name type="common">Albany pitcher plant</name>
    <dbReference type="NCBI Taxonomy" id="3775"/>
    <lineage>
        <taxon>Eukaryota</taxon>
        <taxon>Viridiplantae</taxon>
        <taxon>Streptophyta</taxon>
        <taxon>Embryophyta</taxon>
        <taxon>Tracheophyta</taxon>
        <taxon>Spermatophyta</taxon>
        <taxon>Magnoliopsida</taxon>
        <taxon>eudicotyledons</taxon>
        <taxon>Gunneridae</taxon>
        <taxon>Pentapetalae</taxon>
        <taxon>rosids</taxon>
        <taxon>fabids</taxon>
        <taxon>Oxalidales</taxon>
        <taxon>Cephalotaceae</taxon>
        <taxon>Cephalotus</taxon>
    </lineage>
</organism>
<feature type="domain" description="Thioredoxin" evidence="6">
    <location>
        <begin position="65"/>
        <end position="137"/>
    </location>
</feature>
<comment type="catalytic activity">
    <reaction evidence="1">
        <text>Catalyzes the rearrangement of -S-S- bonds in proteins.</text>
        <dbReference type="EC" id="5.3.4.1"/>
    </reaction>
</comment>
<keyword evidence="9" id="KW-1185">Reference proteome</keyword>
<gene>
    <name evidence="8" type="ORF">CFOL_v3_18164</name>
</gene>
<keyword evidence="4" id="KW-0413">Isomerase</keyword>
<reference evidence="9" key="1">
    <citation type="submission" date="2016-04" db="EMBL/GenBank/DDBJ databases">
        <title>Cephalotus genome sequencing.</title>
        <authorList>
            <person name="Fukushima K."/>
            <person name="Hasebe M."/>
            <person name="Fang X."/>
        </authorList>
    </citation>
    <scope>NUCLEOTIDE SEQUENCE [LARGE SCALE GENOMIC DNA]</scope>
    <source>
        <strain evidence="9">cv. St1</strain>
    </source>
</reference>
<evidence type="ECO:0000259" key="6">
    <source>
        <dbReference type="Pfam" id="PF00085"/>
    </source>
</evidence>
<feature type="non-terminal residue" evidence="8">
    <location>
        <position position="255"/>
    </location>
</feature>
<dbReference type="SUPFAM" id="SSF52833">
    <property type="entry name" value="Thioredoxin-like"/>
    <property type="match status" value="2"/>
</dbReference>
<accession>A0A1Q3C364</accession>
<dbReference type="GO" id="GO:0003756">
    <property type="term" value="F:protein disulfide isomerase activity"/>
    <property type="evidence" value="ECO:0007669"/>
    <property type="project" value="UniProtKB-EC"/>
</dbReference>
<dbReference type="PANTHER" id="PTHR45672">
    <property type="entry name" value="PROTEIN DISULFIDE-ISOMERASE C17H9.14C-RELATED"/>
    <property type="match status" value="1"/>
</dbReference>